<feature type="transmembrane region" description="Helical" evidence="6">
    <location>
        <begin position="380"/>
        <end position="398"/>
    </location>
</feature>
<feature type="transmembrane region" description="Helical" evidence="6">
    <location>
        <begin position="318"/>
        <end position="344"/>
    </location>
</feature>
<reference evidence="7" key="1">
    <citation type="journal article" date="2022" name="ISME J.">
        <title>Identification of active gaseous-alkane degraders at natural gas seeps.</title>
        <authorList>
            <person name="Farhan Ul Haque M."/>
            <person name="Hernandez M."/>
            <person name="Crombie A.T."/>
            <person name="Murrell J.C."/>
        </authorList>
    </citation>
    <scope>NUCLEOTIDE SEQUENCE</scope>
    <source>
        <strain evidence="7">ANDR5</strain>
    </source>
</reference>
<dbReference type="EMBL" id="JAIVFL010000001">
    <property type="protein sequence ID" value="MCI4675912.1"/>
    <property type="molecule type" value="Genomic_DNA"/>
</dbReference>
<proteinExistence type="predicted"/>
<keyword evidence="2" id="KW-1003">Cell membrane</keyword>
<feature type="transmembrane region" description="Helical" evidence="6">
    <location>
        <begin position="410"/>
        <end position="430"/>
    </location>
</feature>
<protein>
    <submittedName>
        <fullName evidence="7">Polysaccharide biosynthesis C-terminal domain-containing protein</fullName>
    </submittedName>
</protein>
<dbReference type="InterPro" id="IPR050833">
    <property type="entry name" value="Poly_Biosynth_Transport"/>
</dbReference>
<sequence length="512" mass="52398">MASYGLNLLATPYVVSQLGLQAFGIWAMTGAMAQYAALLDMGAARAALRFVALFHARGETEKDRAAVGICVTLALGLGTVLGLIAFFGADLAQTVLHTGDSALTRFLLLCSVCILTCGLVARVLAAASFGRGRQLPPNVGLALLGASQLVGGVIALAVEGTLRSFAVGTASGAVVGLCVVAIVIYRDEGRITIGRPRIDLAKEIVVFGVHSQVAGAADVVLYQSGKLIAGIVIGPAAAGAYELGIRLIQGVQAFGGAVSVAINTHLTRAYATAGMDGIREQFSRLTRRNAAVAIFLPFLLGATAVSAVPLWLGGGHTSAVIVASALAFGISVNVAAGVCAATLYAIGRPDLAGLEGVVYAVVSVVLAVPCAIFFGFNGLVAAYACWIPLGNLFGVWFLQSRVGISLKTFARAVAGPFGLALLATAVALPINLVAAPDSRADAIAPFLASSVVFCVVYIALGTKLDYLPRLPVQAFVMRIRGNAPSAEISMPASEIGLASNLVADAPRHEAGR</sequence>
<keyword evidence="3 6" id="KW-0812">Transmembrane</keyword>
<comment type="subcellular location">
    <subcellularLocation>
        <location evidence="1">Cell membrane</location>
        <topology evidence="1">Multi-pass membrane protein</topology>
    </subcellularLocation>
</comment>
<accession>A0ABS9YXD8</accession>
<dbReference type="PANTHER" id="PTHR30250:SF26">
    <property type="entry name" value="PSMA PROTEIN"/>
    <property type="match status" value="1"/>
</dbReference>
<feature type="transmembrane region" description="Helical" evidence="6">
    <location>
        <begin position="356"/>
        <end position="374"/>
    </location>
</feature>
<keyword evidence="5 6" id="KW-0472">Membrane</keyword>
<dbReference type="RefSeq" id="WP_243072169.1">
    <property type="nucleotide sequence ID" value="NZ_JAIVFL010000001.1"/>
</dbReference>
<feature type="transmembrane region" description="Helical" evidence="6">
    <location>
        <begin position="442"/>
        <end position="460"/>
    </location>
</feature>
<feature type="transmembrane region" description="Helical" evidence="6">
    <location>
        <begin position="139"/>
        <end position="158"/>
    </location>
</feature>
<feature type="transmembrane region" description="Helical" evidence="6">
    <location>
        <begin position="65"/>
        <end position="86"/>
    </location>
</feature>
<keyword evidence="4 6" id="KW-1133">Transmembrane helix</keyword>
<evidence type="ECO:0000313" key="8">
    <source>
        <dbReference type="Proteomes" id="UP001139068"/>
    </source>
</evidence>
<evidence type="ECO:0000256" key="2">
    <source>
        <dbReference type="ARBA" id="ARBA00022475"/>
    </source>
</evidence>
<gene>
    <name evidence="7" type="ORF">K9U37_13925</name>
</gene>
<evidence type="ECO:0000256" key="6">
    <source>
        <dbReference type="SAM" id="Phobius"/>
    </source>
</evidence>
<evidence type="ECO:0000256" key="3">
    <source>
        <dbReference type="ARBA" id="ARBA00022692"/>
    </source>
</evidence>
<evidence type="ECO:0000256" key="5">
    <source>
        <dbReference type="ARBA" id="ARBA00023136"/>
    </source>
</evidence>
<evidence type="ECO:0000256" key="1">
    <source>
        <dbReference type="ARBA" id="ARBA00004651"/>
    </source>
</evidence>
<comment type="caution">
    <text evidence="7">The sequence shown here is derived from an EMBL/GenBank/DDBJ whole genome shotgun (WGS) entry which is preliminary data.</text>
</comment>
<dbReference type="Proteomes" id="UP001139068">
    <property type="component" value="Unassembled WGS sequence"/>
</dbReference>
<name>A0ABS9YXD8_9MYCO</name>
<feature type="transmembrane region" description="Helical" evidence="6">
    <location>
        <begin position="290"/>
        <end position="312"/>
    </location>
</feature>
<feature type="transmembrane region" description="Helical" evidence="6">
    <location>
        <begin position="164"/>
        <end position="185"/>
    </location>
</feature>
<dbReference type="PANTHER" id="PTHR30250">
    <property type="entry name" value="PST FAMILY PREDICTED COLANIC ACID TRANSPORTER"/>
    <property type="match status" value="1"/>
</dbReference>
<organism evidence="7 8">
    <name type="scientific">Candidatus Mycolicibacterium alkanivorans</name>
    <dbReference type="NCBI Taxonomy" id="2954114"/>
    <lineage>
        <taxon>Bacteria</taxon>
        <taxon>Bacillati</taxon>
        <taxon>Actinomycetota</taxon>
        <taxon>Actinomycetes</taxon>
        <taxon>Mycobacteriales</taxon>
        <taxon>Mycobacteriaceae</taxon>
        <taxon>Mycolicibacterium</taxon>
    </lineage>
</organism>
<keyword evidence="8" id="KW-1185">Reference proteome</keyword>
<feature type="transmembrane region" description="Helical" evidence="6">
    <location>
        <begin position="106"/>
        <end position="127"/>
    </location>
</feature>
<evidence type="ECO:0000256" key="4">
    <source>
        <dbReference type="ARBA" id="ARBA00022989"/>
    </source>
</evidence>
<feature type="transmembrane region" description="Helical" evidence="6">
    <location>
        <begin position="20"/>
        <end position="44"/>
    </location>
</feature>
<evidence type="ECO:0000313" key="7">
    <source>
        <dbReference type="EMBL" id="MCI4675912.1"/>
    </source>
</evidence>